<dbReference type="InterPro" id="IPR013103">
    <property type="entry name" value="RVT_2"/>
</dbReference>
<dbReference type="InterPro" id="IPR043502">
    <property type="entry name" value="DNA/RNA_pol_sf"/>
</dbReference>
<sequence>MVLVSAPFDGTDFLAWRRSVVIALRAKMKLGFIDGHYPMPDKTCDTYETWIRVDSMVTSWILNAISKKISKAFLYTKSSRQLWLDLEERYGENNGPLVYQLQRAIASITQGSHTVVEYFNNLTTLWDELECLKPPKTCTCGLCTCGFTRITAEEENLTKLVQFLMGLDDSYDNIRNQILVMDPFPSVNKAYSMVLRVERQRMVHTQNGDSAENVALQTKWLDNRGNNGPRNGSQNLNRGGFRGKITTDKRSQVCGNCGRTGHTKDTCFKLHGVPDWYRELKDQKRREGGLARGFNVISGEGGTSTDGSNNIGEAMKQMTELIKLMKENIPPQDPLQVNFAHGDDFAGILHQRSCPHTPQQNGVVERKHQHLLNIARAFSIRLHFLVSFGWKTPYEILYQKLPSLDHLRVFGCLCYATNTLPHKDKFEPRASKCVFMGYSQIHKGYRLYNIADKTMFTSRDVQFHESQFPFEQISPTPTSYLPAPVTDIASYPSPSPAPVDSTTSSSVSPVPEYSSLTPPSAHVPNLRRSQRQVDVIHEPGRLQRPTNTHNGELPWIRNLRHLKITPLGILPHYRQGNGLLDPDVNNAFLHGHLDEEVYMVPPEGYDKAHGGLVCRLKRSLYGLKQASRQWNIELTSKLESYGFTQSPHDHCLFTLRKDSLFLALIVYVDDVLLTGNSLDDLNAVKSYLDDLFTIKDLGNAKYFLGLELARSAQGTYVTQRKYLQDIIHDCQLDNAKPTSTPLPTGIKFDASSGSSLASPERYRRLVGRLLYLGFSRPDISFAVQQLSQFIQHPRQPHWDAALHLVRRSVSGYCVFLGDSLVSWKTKKQATVSRSSAEAEYRSMGSAVCELLWVSYILGEFGIPLVTPIPFHCDNKAAIHITENPVFHERTKHLDIDCHLVRDQFKHGFILPQHISSQHQVADLFTKALSAAPFSRLVSKLGMFSHAPT</sequence>
<dbReference type="Pfam" id="PF25597">
    <property type="entry name" value="SH3_retrovirus"/>
    <property type="match status" value="1"/>
</dbReference>
<feature type="region of interest" description="Disordered" evidence="2">
    <location>
        <begin position="221"/>
        <end position="243"/>
    </location>
</feature>
<feature type="domain" description="CCHC-type" evidence="3">
    <location>
        <begin position="254"/>
        <end position="267"/>
    </location>
</feature>
<dbReference type="EMBL" id="JACGWM010000003">
    <property type="protein sequence ID" value="KAL0382041.1"/>
    <property type="molecule type" value="Genomic_DNA"/>
</dbReference>
<keyword evidence="1" id="KW-0863">Zinc-finger</keyword>
<keyword evidence="1" id="KW-0862">Zinc</keyword>
<evidence type="ECO:0000313" key="4">
    <source>
        <dbReference type="EMBL" id="KAL0382041.1"/>
    </source>
</evidence>
<dbReference type="Pfam" id="PF07727">
    <property type="entry name" value="RVT_2"/>
    <property type="match status" value="1"/>
</dbReference>
<dbReference type="GO" id="GO:0003676">
    <property type="term" value="F:nucleic acid binding"/>
    <property type="evidence" value="ECO:0007669"/>
    <property type="project" value="InterPro"/>
</dbReference>
<dbReference type="Gene3D" id="3.30.420.10">
    <property type="entry name" value="Ribonuclease H-like superfamily/Ribonuclease H"/>
    <property type="match status" value="1"/>
</dbReference>
<dbReference type="GO" id="GO:0008270">
    <property type="term" value="F:zinc ion binding"/>
    <property type="evidence" value="ECO:0007669"/>
    <property type="project" value="UniProtKB-KW"/>
</dbReference>
<feature type="compositionally biased region" description="Polar residues" evidence="2">
    <location>
        <begin position="224"/>
        <end position="237"/>
    </location>
</feature>
<dbReference type="AlphaFoldDB" id="A0AAW2RPB9"/>
<comment type="caution">
    <text evidence="4">The sequence shown here is derived from an EMBL/GenBank/DDBJ whole genome shotgun (WGS) entry which is preliminary data.</text>
</comment>
<dbReference type="InterPro" id="IPR001878">
    <property type="entry name" value="Znf_CCHC"/>
</dbReference>
<proteinExistence type="predicted"/>
<dbReference type="PANTHER" id="PTHR37610">
    <property type="entry name" value="CCHC-TYPE DOMAIN-CONTAINING PROTEIN"/>
    <property type="match status" value="1"/>
</dbReference>
<dbReference type="SUPFAM" id="SSF56672">
    <property type="entry name" value="DNA/RNA polymerases"/>
    <property type="match status" value="1"/>
</dbReference>
<dbReference type="PROSITE" id="PS50158">
    <property type="entry name" value="ZF_CCHC"/>
    <property type="match status" value="1"/>
</dbReference>
<evidence type="ECO:0000256" key="1">
    <source>
        <dbReference type="PROSITE-ProRule" id="PRU00047"/>
    </source>
</evidence>
<dbReference type="InterPro" id="IPR012337">
    <property type="entry name" value="RNaseH-like_sf"/>
</dbReference>
<dbReference type="InterPro" id="IPR029472">
    <property type="entry name" value="Copia-like_N"/>
</dbReference>
<protein>
    <submittedName>
        <fullName evidence="4">Retrovirus-related Pol polyprotein from transposon RE2</fullName>
    </submittedName>
</protein>
<feature type="compositionally biased region" description="Low complexity" evidence="2">
    <location>
        <begin position="498"/>
        <end position="515"/>
    </location>
</feature>
<gene>
    <name evidence="4" type="ORF">Scaly_0491400</name>
</gene>
<dbReference type="PANTHER" id="PTHR37610:SF40">
    <property type="entry name" value="OS01G0909600 PROTEIN"/>
    <property type="match status" value="1"/>
</dbReference>
<evidence type="ECO:0000259" key="3">
    <source>
        <dbReference type="PROSITE" id="PS50158"/>
    </source>
</evidence>
<feature type="region of interest" description="Disordered" evidence="2">
    <location>
        <begin position="485"/>
        <end position="528"/>
    </location>
</feature>
<dbReference type="SUPFAM" id="SSF53098">
    <property type="entry name" value="Ribonuclease H-like"/>
    <property type="match status" value="1"/>
</dbReference>
<reference evidence="4" key="2">
    <citation type="journal article" date="2024" name="Plant">
        <title>Genomic evolution and insights into agronomic trait innovations of Sesamum species.</title>
        <authorList>
            <person name="Miao H."/>
            <person name="Wang L."/>
            <person name="Qu L."/>
            <person name="Liu H."/>
            <person name="Sun Y."/>
            <person name="Le M."/>
            <person name="Wang Q."/>
            <person name="Wei S."/>
            <person name="Zheng Y."/>
            <person name="Lin W."/>
            <person name="Duan Y."/>
            <person name="Cao H."/>
            <person name="Xiong S."/>
            <person name="Wang X."/>
            <person name="Wei L."/>
            <person name="Li C."/>
            <person name="Ma Q."/>
            <person name="Ju M."/>
            <person name="Zhao R."/>
            <person name="Li G."/>
            <person name="Mu C."/>
            <person name="Tian Q."/>
            <person name="Mei H."/>
            <person name="Zhang T."/>
            <person name="Gao T."/>
            <person name="Zhang H."/>
        </authorList>
    </citation>
    <scope>NUCLEOTIDE SEQUENCE</scope>
    <source>
        <strain evidence="4">KEN8</strain>
    </source>
</reference>
<dbReference type="Pfam" id="PF14244">
    <property type="entry name" value="Retrotran_gag_3"/>
    <property type="match status" value="1"/>
</dbReference>
<accession>A0AAW2RPB9</accession>
<organism evidence="4">
    <name type="scientific">Sesamum calycinum</name>
    <dbReference type="NCBI Taxonomy" id="2727403"/>
    <lineage>
        <taxon>Eukaryota</taxon>
        <taxon>Viridiplantae</taxon>
        <taxon>Streptophyta</taxon>
        <taxon>Embryophyta</taxon>
        <taxon>Tracheophyta</taxon>
        <taxon>Spermatophyta</taxon>
        <taxon>Magnoliopsida</taxon>
        <taxon>eudicotyledons</taxon>
        <taxon>Gunneridae</taxon>
        <taxon>Pentapetalae</taxon>
        <taxon>asterids</taxon>
        <taxon>lamiids</taxon>
        <taxon>Lamiales</taxon>
        <taxon>Pedaliaceae</taxon>
        <taxon>Sesamum</taxon>
    </lineage>
</organism>
<dbReference type="CDD" id="cd09272">
    <property type="entry name" value="RNase_HI_RT_Ty1"/>
    <property type="match status" value="1"/>
</dbReference>
<dbReference type="InterPro" id="IPR036397">
    <property type="entry name" value="RNaseH_sf"/>
</dbReference>
<evidence type="ECO:0000256" key="2">
    <source>
        <dbReference type="SAM" id="MobiDB-lite"/>
    </source>
</evidence>
<name>A0AAW2RPB9_9LAMI</name>
<reference evidence="4" key="1">
    <citation type="submission" date="2020-06" db="EMBL/GenBank/DDBJ databases">
        <authorList>
            <person name="Li T."/>
            <person name="Hu X."/>
            <person name="Zhang T."/>
            <person name="Song X."/>
            <person name="Zhang H."/>
            <person name="Dai N."/>
            <person name="Sheng W."/>
            <person name="Hou X."/>
            <person name="Wei L."/>
        </authorList>
    </citation>
    <scope>NUCLEOTIDE SEQUENCE</scope>
    <source>
        <strain evidence="4">KEN8</strain>
        <tissue evidence="4">Leaf</tissue>
    </source>
</reference>
<dbReference type="InterPro" id="IPR057670">
    <property type="entry name" value="SH3_retrovirus"/>
</dbReference>
<keyword evidence="1" id="KW-0479">Metal-binding</keyword>